<accession>A0A0F9C0K4</accession>
<organism evidence="2">
    <name type="scientific">marine sediment metagenome</name>
    <dbReference type="NCBI Taxonomy" id="412755"/>
    <lineage>
        <taxon>unclassified sequences</taxon>
        <taxon>metagenomes</taxon>
        <taxon>ecological metagenomes</taxon>
    </lineage>
</organism>
<gene>
    <name evidence="2" type="ORF">LCGC14_2725240</name>
</gene>
<dbReference type="Gene3D" id="1.10.30.50">
    <property type="match status" value="1"/>
</dbReference>
<dbReference type="SMART" id="SM00507">
    <property type="entry name" value="HNHc"/>
    <property type="match status" value="1"/>
</dbReference>
<feature type="domain" description="HNH nuclease" evidence="1">
    <location>
        <begin position="88"/>
        <end position="142"/>
    </location>
</feature>
<proteinExistence type="predicted"/>
<dbReference type="CDD" id="cd00085">
    <property type="entry name" value="HNHc"/>
    <property type="match status" value="1"/>
</dbReference>
<reference evidence="2" key="1">
    <citation type="journal article" date="2015" name="Nature">
        <title>Complex archaea that bridge the gap between prokaryotes and eukaryotes.</title>
        <authorList>
            <person name="Spang A."/>
            <person name="Saw J.H."/>
            <person name="Jorgensen S.L."/>
            <person name="Zaremba-Niedzwiedzka K."/>
            <person name="Martijn J."/>
            <person name="Lind A.E."/>
            <person name="van Eijk R."/>
            <person name="Schleper C."/>
            <person name="Guy L."/>
            <person name="Ettema T.J."/>
        </authorList>
    </citation>
    <scope>NUCLEOTIDE SEQUENCE</scope>
</reference>
<dbReference type="AlphaFoldDB" id="A0A0F9C0K4"/>
<sequence length="148" mass="17779">MVYILKEPKIRKACVYCGKEFMTSWKNAKYCSRICANKRHRKKYNYPDKKEKKCIKCEKKFITSLSNQTYCSIKCREKNRDFYVDILNLREYIFERDNFTCQKCGNQGDKNNDLNAHHIIPLYKGGPHKVENIITLCVDCHRKEHKIW</sequence>
<dbReference type="GO" id="GO:0003676">
    <property type="term" value="F:nucleic acid binding"/>
    <property type="evidence" value="ECO:0007669"/>
    <property type="project" value="InterPro"/>
</dbReference>
<dbReference type="PANTHER" id="PTHR33877:SF2">
    <property type="entry name" value="OS07G0170200 PROTEIN"/>
    <property type="match status" value="1"/>
</dbReference>
<dbReference type="InterPro" id="IPR052892">
    <property type="entry name" value="NA-targeting_endonuclease"/>
</dbReference>
<evidence type="ECO:0000259" key="1">
    <source>
        <dbReference type="SMART" id="SM00507"/>
    </source>
</evidence>
<dbReference type="InterPro" id="IPR003615">
    <property type="entry name" value="HNH_nuc"/>
</dbReference>
<comment type="caution">
    <text evidence="2">The sequence shown here is derived from an EMBL/GenBank/DDBJ whole genome shotgun (WGS) entry which is preliminary data.</text>
</comment>
<dbReference type="Pfam" id="PF01844">
    <property type="entry name" value="HNH"/>
    <property type="match status" value="1"/>
</dbReference>
<dbReference type="GO" id="GO:0008270">
    <property type="term" value="F:zinc ion binding"/>
    <property type="evidence" value="ECO:0007669"/>
    <property type="project" value="InterPro"/>
</dbReference>
<dbReference type="PANTHER" id="PTHR33877">
    <property type="entry name" value="SLL1193 PROTEIN"/>
    <property type="match status" value="1"/>
</dbReference>
<name>A0A0F9C0K4_9ZZZZ</name>
<evidence type="ECO:0000313" key="2">
    <source>
        <dbReference type="EMBL" id="KKK90226.1"/>
    </source>
</evidence>
<protein>
    <recommendedName>
        <fullName evidence="1">HNH nuclease domain-containing protein</fullName>
    </recommendedName>
</protein>
<dbReference type="GO" id="GO:0004519">
    <property type="term" value="F:endonuclease activity"/>
    <property type="evidence" value="ECO:0007669"/>
    <property type="project" value="InterPro"/>
</dbReference>
<dbReference type="InterPro" id="IPR002711">
    <property type="entry name" value="HNH"/>
</dbReference>
<dbReference type="EMBL" id="LAZR01049192">
    <property type="protein sequence ID" value="KKK90226.1"/>
    <property type="molecule type" value="Genomic_DNA"/>
</dbReference>